<feature type="transmembrane region" description="Helical" evidence="1">
    <location>
        <begin position="7"/>
        <end position="25"/>
    </location>
</feature>
<accession>A0ABN4X9A0</accession>
<keyword evidence="3" id="KW-1185">Reference proteome</keyword>
<gene>
    <name evidence="2" type="ORF">BMG03_01855</name>
</gene>
<dbReference type="EMBL" id="CP019437">
    <property type="protein sequence ID" value="AQS46687.1"/>
    <property type="molecule type" value="Genomic_DNA"/>
</dbReference>
<feature type="transmembrane region" description="Helical" evidence="1">
    <location>
        <begin position="232"/>
        <end position="254"/>
    </location>
</feature>
<proteinExistence type="predicted"/>
<protein>
    <submittedName>
        <fullName evidence="2">Uncharacterized protein</fullName>
    </submittedName>
</protein>
<sequence length="275" mass="30160">MFSRLSGALFRAILVAVVICIPALILPDTSSDTAQIVALMALFGFALTLFEYASVYPGLIEFRDAPPFNRIRFMSLFLTVGLLSLAVQSQYHASTLTRLIEVLGTTVASSIDVPYSPVRLLQLALPADASLHQVALVRTAAGMAYLISLLTLGYFVIVMRIMGWPQAHTKFNVWVNLPTFDPTAGGDVVERLRRDAWFNIALGFLLPFLIPAVLKLVSVSFVIVTLEVPHTMIWMVTAWAFLPASLFMRGIALARVAQMIENKRLASGASDYLPA</sequence>
<keyword evidence="1" id="KW-0812">Transmembrane</keyword>
<keyword evidence="1" id="KW-1133">Transmembrane helix</keyword>
<name>A0ABN4X9A0_9RHOB</name>
<evidence type="ECO:0000256" key="1">
    <source>
        <dbReference type="SAM" id="Phobius"/>
    </source>
</evidence>
<feature type="transmembrane region" description="Helical" evidence="1">
    <location>
        <begin position="143"/>
        <end position="162"/>
    </location>
</feature>
<reference evidence="2 3" key="1">
    <citation type="submission" date="2017-01" db="EMBL/GenBank/DDBJ databases">
        <title>The complete genome sequence of a sulfur-oxidizing marine bacterium Thioclava sp. 25B10_4T.</title>
        <authorList>
            <person name="Liu Y."/>
            <person name="Lai Q."/>
            <person name="Shao Z."/>
        </authorList>
    </citation>
    <scope>NUCLEOTIDE SEQUENCE [LARGE SCALE GENOMIC DNA]</scope>
    <source>
        <strain evidence="2 3">25B10_4</strain>
    </source>
</reference>
<evidence type="ECO:0000313" key="2">
    <source>
        <dbReference type="EMBL" id="AQS46687.1"/>
    </source>
</evidence>
<evidence type="ECO:0000313" key="3">
    <source>
        <dbReference type="Proteomes" id="UP000185622"/>
    </source>
</evidence>
<feature type="transmembrane region" description="Helical" evidence="1">
    <location>
        <begin position="200"/>
        <end position="226"/>
    </location>
</feature>
<dbReference type="Proteomes" id="UP000185622">
    <property type="component" value="Chromosome"/>
</dbReference>
<keyword evidence="1" id="KW-0472">Membrane</keyword>
<dbReference type="RefSeq" id="WP_075776750.1">
    <property type="nucleotide sequence ID" value="NZ_CP123974.1"/>
</dbReference>
<feature type="transmembrane region" description="Helical" evidence="1">
    <location>
        <begin position="37"/>
        <end position="59"/>
    </location>
</feature>
<organism evidence="2 3">
    <name type="scientific">Thioclava nitratireducens</name>
    <dbReference type="NCBI Taxonomy" id="1915078"/>
    <lineage>
        <taxon>Bacteria</taxon>
        <taxon>Pseudomonadati</taxon>
        <taxon>Pseudomonadota</taxon>
        <taxon>Alphaproteobacteria</taxon>
        <taxon>Rhodobacterales</taxon>
        <taxon>Paracoccaceae</taxon>
        <taxon>Thioclava</taxon>
    </lineage>
</organism>
<feature type="transmembrane region" description="Helical" evidence="1">
    <location>
        <begin position="71"/>
        <end position="91"/>
    </location>
</feature>